<protein>
    <submittedName>
        <fullName evidence="2">Uncharacterized protein</fullName>
    </submittedName>
</protein>
<dbReference type="RefSeq" id="XP_011400689.1">
    <property type="nucleotide sequence ID" value="XM_011402387.1"/>
</dbReference>
<gene>
    <name evidence="2" type="ORF">F751_5666</name>
</gene>
<keyword evidence="3" id="KW-1185">Reference proteome</keyword>
<dbReference type="EMBL" id="KL662154">
    <property type="protein sequence ID" value="KFM27702.1"/>
    <property type="molecule type" value="Genomic_DNA"/>
</dbReference>
<accession>A0A087SPP8</accession>
<dbReference type="GeneID" id="23617057"/>
<dbReference type="Proteomes" id="UP000028924">
    <property type="component" value="Unassembled WGS sequence"/>
</dbReference>
<dbReference type="KEGG" id="apro:F751_5666"/>
<evidence type="ECO:0000313" key="2">
    <source>
        <dbReference type="EMBL" id="KFM27702.1"/>
    </source>
</evidence>
<reference evidence="2 3" key="1">
    <citation type="journal article" date="2014" name="BMC Genomics">
        <title>Oil accumulation mechanisms of the oleaginous microalga Chlorella protothecoides revealed through its genome, transcriptomes, and proteomes.</title>
        <authorList>
            <person name="Gao C."/>
            <person name="Wang Y."/>
            <person name="Shen Y."/>
            <person name="Yan D."/>
            <person name="He X."/>
            <person name="Dai J."/>
            <person name="Wu Q."/>
        </authorList>
    </citation>
    <scope>NUCLEOTIDE SEQUENCE [LARGE SCALE GENOMIC DNA]</scope>
    <source>
        <strain evidence="2 3">0710</strain>
    </source>
</reference>
<name>A0A087SPP8_AUXPR</name>
<evidence type="ECO:0000313" key="3">
    <source>
        <dbReference type="Proteomes" id="UP000028924"/>
    </source>
</evidence>
<proteinExistence type="predicted"/>
<organism evidence="2 3">
    <name type="scientific">Auxenochlorella protothecoides</name>
    <name type="common">Green microalga</name>
    <name type="synonym">Chlorella protothecoides</name>
    <dbReference type="NCBI Taxonomy" id="3075"/>
    <lineage>
        <taxon>Eukaryota</taxon>
        <taxon>Viridiplantae</taxon>
        <taxon>Chlorophyta</taxon>
        <taxon>core chlorophytes</taxon>
        <taxon>Trebouxiophyceae</taxon>
        <taxon>Chlorellales</taxon>
        <taxon>Chlorellaceae</taxon>
        <taxon>Auxenochlorella</taxon>
    </lineage>
</organism>
<feature type="compositionally biased region" description="Low complexity" evidence="1">
    <location>
        <begin position="9"/>
        <end position="18"/>
    </location>
</feature>
<evidence type="ECO:0000256" key="1">
    <source>
        <dbReference type="SAM" id="MobiDB-lite"/>
    </source>
</evidence>
<sequence>MLRGSSLCRGGTPAAPRAPRIPPGPTTGWDLDPQPAGEGAAQGTASAPRRGGQ</sequence>
<feature type="region of interest" description="Disordered" evidence="1">
    <location>
        <begin position="1"/>
        <end position="53"/>
    </location>
</feature>
<dbReference type="AlphaFoldDB" id="A0A087SPP8"/>